<dbReference type="GO" id="GO:0005694">
    <property type="term" value="C:chromosome"/>
    <property type="evidence" value="ECO:0007669"/>
    <property type="project" value="TreeGrafter"/>
</dbReference>
<dbReference type="AlphaFoldDB" id="A0A4P6KD19"/>
<dbReference type="EMBL" id="CP035806">
    <property type="protein sequence ID" value="QBE48275.1"/>
    <property type="molecule type" value="Genomic_DNA"/>
</dbReference>
<dbReference type="InterPro" id="IPR050336">
    <property type="entry name" value="Chromosome_partition/occlusion"/>
</dbReference>
<dbReference type="PANTHER" id="PTHR33375">
    <property type="entry name" value="CHROMOSOME-PARTITIONING PROTEIN PARB-RELATED"/>
    <property type="match status" value="1"/>
</dbReference>
<keyword evidence="4" id="KW-1185">Reference proteome</keyword>
<reference evidence="3 4" key="1">
    <citation type="submission" date="2019-02" db="EMBL/GenBank/DDBJ databases">
        <authorList>
            <person name="Sun L."/>
            <person name="Pan D."/>
            <person name="Wu X."/>
        </authorList>
    </citation>
    <scope>NUCLEOTIDE SEQUENCE [LARGE SCALE GENOMIC DNA]</scope>
    <source>
        <strain evidence="3 4">JW-1</strain>
    </source>
</reference>
<evidence type="ECO:0000259" key="2">
    <source>
        <dbReference type="SMART" id="SM00470"/>
    </source>
</evidence>
<dbReference type="Proteomes" id="UP000289260">
    <property type="component" value="Chromosome"/>
</dbReference>
<dbReference type="InterPro" id="IPR003115">
    <property type="entry name" value="ParB_N"/>
</dbReference>
<proteinExistence type="predicted"/>
<dbReference type="GO" id="GO:0007059">
    <property type="term" value="P:chromosome segregation"/>
    <property type="evidence" value="ECO:0007669"/>
    <property type="project" value="TreeGrafter"/>
</dbReference>
<organism evidence="3 4">
    <name type="scientific">Leucobacter triazinivorans</name>
    <dbReference type="NCBI Taxonomy" id="1784719"/>
    <lineage>
        <taxon>Bacteria</taxon>
        <taxon>Bacillati</taxon>
        <taxon>Actinomycetota</taxon>
        <taxon>Actinomycetes</taxon>
        <taxon>Micrococcales</taxon>
        <taxon>Microbacteriaceae</taxon>
        <taxon>Leucobacter</taxon>
    </lineage>
</organism>
<feature type="region of interest" description="Disordered" evidence="1">
    <location>
        <begin position="124"/>
        <end position="162"/>
    </location>
</feature>
<evidence type="ECO:0000256" key="1">
    <source>
        <dbReference type="SAM" id="MobiDB-lite"/>
    </source>
</evidence>
<dbReference type="RefSeq" id="WP_130109413.1">
    <property type="nucleotide sequence ID" value="NZ_CP035806.1"/>
</dbReference>
<feature type="region of interest" description="Disordered" evidence="1">
    <location>
        <begin position="270"/>
        <end position="289"/>
    </location>
</feature>
<sequence>MSGEYGLQLERSLDSMRIVDSYRVDTGDIDELARSMDEHGILQLPTITPDGMILLGERRYLAARRLSWRTMPVYVRAGLSDRLGMLLSRQADHLHQKPLNPVEAARLYRELKLVLEEEAAKRKAATQFGAGTENGGFSGGRDSRPPETTPTQAGKSARKAAQLITGRDSSQMLERVCRIEDLAEDATASAQVREQAAAELELIRGGAGVNASHLRMNTALTLDQLDQLAADPAEPEHLREQARAEAERVRESDRKAAEMERLAQEALARVKRGGSSRKPQSLALASVPDPAASRQYSSRSFLVVWGDLDQWWLNYDPKQMAHELNDEDVAMFIRVVEGSIRFMEQLNTARSTLAA</sequence>
<dbReference type="PANTHER" id="PTHR33375:SF1">
    <property type="entry name" value="CHROMOSOME-PARTITIONING PROTEIN PARB-RELATED"/>
    <property type="match status" value="1"/>
</dbReference>
<gene>
    <name evidence="3" type="ORF">EVS81_05015</name>
</gene>
<dbReference type="Gene3D" id="3.90.1530.30">
    <property type="match status" value="1"/>
</dbReference>
<dbReference type="InterPro" id="IPR036086">
    <property type="entry name" value="ParB/Sulfiredoxin_sf"/>
</dbReference>
<dbReference type="SUPFAM" id="SSF110849">
    <property type="entry name" value="ParB/Sulfiredoxin"/>
    <property type="match status" value="1"/>
</dbReference>
<accession>A0A4P6KD19</accession>
<evidence type="ECO:0000313" key="4">
    <source>
        <dbReference type="Proteomes" id="UP000289260"/>
    </source>
</evidence>
<dbReference type="OrthoDB" id="3176965at2"/>
<dbReference type="SMART" id="SM00470">
    <property type="entry name" value="ParB"/>
    <property type="match status" value="1"/>
</dbReference>
<dbReference type="Pfam" id="PF02195">
    <property type="entry name" value="ParB_N"/>
    <property type="match status" value="1"/>
</dbReference>
<feature type="domain" description="ParB-like N-terminal" evidence="2">
    <location>
        <begin position="9"/>
        <end position="93"/>
    </location>
</feature>
<evidence type="ECO:0000313" key="3">
    <source>
        <dbReference type="EMBL" id="QBE48275.1"/>
    </source>
</evidence>
<dbReference type="KEGG" id="ltr:EVS81_05015"/>
<name>A0A4P6KD19_9MICO</name>
<protein>
    <submittedName>
        <fullName evidence="3">Chromosome partitioning protein ParB</fullName>
    </submittedName>
</protein>